<evidence type="ECO:0000313" key="3">
    <source>
        <dbReference type="Proteomes" id="UP000054279"/>
    </source>
</evidence>
<proteinExistence type="predicted"/>
<dbReference type="Proteomes" id="UP000054279">
    <property type="component" value="Unassembled WGS sequence"/>
</dbReference>
<reference evidence="2 3" key="1">
    <citation type="submission" date="2014-06" db="EMBL/GenBank/DDBJ databases">
        <title>Evolutionary Origins and Diversification of the Mycorrhizal Mutualists.</title>
        <authorList>
            <consortium name="DOE Joint Genome Institute"/>
            <consortium name="Mycorrhizal Genomics Consortium"/>
            <person name="Kohler A."/>
            <person name="Kuo A."/>
            <person name="Nagy L.G."/>
            <person name="Floudas D."/>
            <person name="Copeland A."/>
            <person name="Barry K.W."/>
            <person name="Cichocki N."/>
            <person name="Veneault-Fourrey C."/>
            <person name="LaButti K."/>
            <person name="Lindquist E.A."/>
            <person name="Lipzen A."/>
            <person name="Lundell T."/>
            <person name="Morin E."/>
            <person name="Murat C."/>
            <person name="Riley R."/>
            <person name="Ohm R."/>
            <person name="Sun H."/>
            <person name="Tunlid A."/>
            <person name="Henrissat B."/>
            <person name="Grigoriev I.V."/>
            <person name="Hibbett D.S."/>
            <person name="Martin F."/>
        </authorList>
    </citation>
    <scope>NUCLEOTIDE SEQUENCE [LARGE SCALE GENOMIC DNA]</scope>
    <source>
        <strain evidence="2 3">SS14</strain>
    </source>
</reference>
<accession>A0A0C9U3Q9</accession>
<gene>
    <name evidence="2" type="ORF">M422DRAFT_260170</name>
</gene>
<organism evidence="2 3">
    <name type="scientific">Sphaerobolus stellatus (strain SS14)</name>
    <dbReference type="NCBI Taxonomy" id="990650"/>
    <lineage>
        <taxon>Eukaryota</taxon>
        <taxon>Fungi</taxon>
        <taxon>Dikarya</taxon>
        <taxon>Basidiomycota</taxon>
        <taxon>Agaricomycotina</taxon>
        <taxon>Agaricomycetes</taxon>
        <taxon>Phallomycetidae</taxon>
        <taxon>Geastrales</taxon>
        <taxon>Sphaerobolaceae</taxon>
        <taxon>Sphaerobolus</taxon>
    </lineage>
</organism>
<dbReference type="AlphaFoldDB" id="A0A0C9U3Q9"/>
<dbReference type="HOGENOM" id="CLU_2147478_0_0_1"/>
<keyword evidence="1" id="KW-1133">Transmembrane helix</keyword>
<evidence type="ECO:0000313" key="2">
    <source>
        <dbReference type="EMBL" id="KIJ37493.1"/>
    </source>
</evidence>
<feature type="transmembrane region" description="Helical" evidence="1">
    <location>
        <begin position="39"/>
        <end position="57"/>
    </location>
</feature>
<name>A0A0C9U3Q9_SPHS4</name>
<sequence>MASVAAKNQGPQDGEMRSEIRDHDGASLLFQNTLKIHRMCSLLLPFFTLLHGISPLSGDNLCFSVSPDYIFIFTYYLPLISFLGIHPMGSQFLDLVWQPALMMDAILDHIQT</sequence>
<keyword evidence="1" id="KW-0812">Transmembrane</keyword>
<keyword evidence="1" id="KW-0472">Membrane</keyword>
<dbReference type="EMBL" id="KN837169">
    <property type="protein sequence ID" value="KIJ37493.1"/>
    <property type="molecule type" value="Genomic_DNA"/>
</dbReference>
<protein>
    <submittedName>
        <fullName evidence="2">Uncharacterized protein</fullName>
    </submittedName>
</protein>
<feature type="transmembrane region" description="Helical" evidence="1">
    <location>
        <begin position="69"/>
        <end position="85"/>
    </location>
</feature>
<keyword evidence="3" id="KW-1185">Reference proteome</keyword>
<evidence type="ECO:0000256" key="1">
    <source>
        <dbReference type="SAM" id="Phobius"/>
    </source>
</evidence>